<gene>
    <name evidence="1" type="ORF">L596_003785</name>
</gene>
<dbReference type="AlphaFoldDB" id="A0A4V6I852"/>
<sequence>MSAKHRETNERKRRILCRTSLQYMILNAESYLEVLEVDCKTRSSTRGPSFEISFDEKSKLETQNRKKASKIKTCTALLAIPARVGFGKCGNHHTSTRLNVEFDSRYYLSVLKSLCPDANRPSAQFFL</sequence>
<dbReference type="Proteomes" id="UP000298663">
    <property type="component" value="Chromosome X"/>
</dbReference>
<evidence type="ECO:0000313" key="1">
    <source>
        <dbReference type="EMBL" id="TMS36683.1"/>
    </source>
</evidence>
<dbReference type="EMBL" id="CM016762">
    <property type="protein sequence ID" value="TMS36683.1"/>
    <property type="molecule type" value="Genomic_DNA"/>
</dbReference>
<keyword evidence="2" id="KW-1185">Reference proteome</keyword>
<dbReference type="EMBL" id="AZBU02000001">
    <property type="protein sequence ID" value="TMS36683.1"/>
    <property type="molecule type" value="Genomic_DNA"/>
</dbReference>
<organism evidence="1 2">
    <name type="scientific">Steinernema carpocapsae</name>
    <name type="common">Entomopathogenic nematode</name>
    <dbReference type="NCBI Taxonomy" id="34508"/>
    <lineage>
        <taxon>Eukaryota</taxon>
        <taxon>Metazoa</taxon>
        <taxon>Ecdysozoa</taxon>
        <taxon>Nematoda</taxon>
        <taxon>Chromadorea</taxon>
        <taxon>Rhabditida</taxon>
        <taxon>Tylenchina</taxon>
        <taxon>Panagrolaimomorpha</taxon>
        <taxon>Strongyloidoidea</taxon>
        <taxon>Steinernematidae</taxon>
        <taxon>Steinernema</taxon>
    </lineage>
</organism>
<name>A0A4V6I852_STECR</name>
<comment type="caution">
    <text evidence="1">The sequence shown here is derived from an EMBL/GenBank/DDBJ whole genome shotgun (WGS) entry which is preliminary data.</text>
</comment>
<proteinExistence type="predicted"/>
<reference evidence="1 2" key="1">
    <citation type="journal article" date="2015" name="Genome Biol.">
        <title>Comparative genomics of Steinernema reveals deeply conserved gene regulatory networks.</title>
        <authorList>
            <person name="Dillman A.R."/>
            <person name="Macchietto M."/>
            <person name="Porter C.F."/>
            <person name="Rogers A."/>
            <person name="Williams B."/>
            <person name="Antoshechkin I."/>
            <person name="Lee M.M."/>
            <person name="Goodwin Z."/>
            <person name="Lu X."/>
            <person name="Lewis E.E."/>
            <person name="Goodrich-Blair H."/>
            <person name="Stock S.P."/>
            <person name="Adams B.J."/>
            <person name="Sternberg P.W."/>
            <person name="Mortazavi A."/>
        </authorList>
    </citation>
    <scope>NUCLEOTIDE SEQUENCE [LARGE SCALE GENOMIC DNA]</scope>
    <source>
        <strain evidence="1 2">ALL</strain>
    </source>
</reference>
<protein>
    <submittedName>
        <fullName evidence="1">Uncharacterized protein</fullName>
    </submittedName>
</protein>
<accession>A0A4V6I852</accession>
<evidence type="ECO:0000313" key="2">
    <source>
        <dbReference type="Proteomes" id="UP000298663"/>
    </source>
</evidence>
<reference evidence="1 2" key="2">
    <citation type="journal article" date="2019" name="G3 (Bethesda)">
        <title>Hybrid Assembly of the Genome of the Entomopathogenic Nematode Steinernema carpocapsae Identifies the X-Chromosome.</title>
        <authorList>
            <person name="Serra L."/>
            <person name="Macchietto M."/>
            <person name="Macias-Munoz A."/>
            <person name="McGill C.J."/>
            <person name="Rodriguez I.M."/>
            <person name="Rodriguez B."/>
            <person name="Murad R."/>
            <person name="Mortazavi A."/>
        </authorList>
    </citation>
    <scope>NUCLEOTIDE SEQUENCE [LARGE SCALE GENOMIC DNA]</scope>
    <source>
        <strain evidence="1 2">ALL</strain>
    </source>
</reference>